<dbReference type="AlphaFoldDB" id="A0AA38VSN8"/>
<dbReference type="Proteomes" id="UP001174691">
    <property type="component" value="Unassembled WGS sequence"/>
</dbReference>
<accession>A0AA38VSN8</accession>
<organism evidence="2 3">
    <name type="scientific">Coniochaeta hoffmannii</name>
    <dbReference type="NCBI Taxonomy" id="91930"/>
    <lineage>
        <taxon>Eukaryota</taxon>
        <taxon>Fungi</taxon>
        <taxon>Dikarya</taxon>
        <taxon>Ascomycota</taxon>
        <taxon>Pezizomycotina</taxon>
        <taxon>Sordariomycetes</taxon>
        <taxon>Sordariomycetidae</taxon>
        <taxon>Coniochaetales</taxon>
        <taxon>Coniochaetaceae</taxon>
        <taxon>Coniochaeta</taxon>
    </lineage>
</organism>
<evidence type="ECO:0000313" key="2">
    <source>
        <dbReference type="EMBL" id="KAJ9149641.1"/>
    </source>
</evidence>
<protein>
    <submittedName>
        <fullName evidence="2">Uncharacterized protein</fullName>
    </submittedName>
</protein>
<reference evidence="2" key="1">
    <citation type="submission" date="2022-07" db="EMBL/GenBank/DDBJ databases">
        <title>Fungi with potential for degradation of polypropylene.</title>
        <authorList>
            <person name="Gostincar C."/>
        </authorList>
    </citation>
    <scope>NUCLEOTIDE SEQUENCE</scope>
    <source>
        <strain evidence="2">EXF-13287</strain>
    </source>
</reference>
<evidence type="ECO:0000313" key="3">
    <source>
        <dbReference type="Proteomes" id="UP001174691"/>
    </source>
</evidence>
<name>A0AA38VSN8_9PEZI</name>
<evidence type="ECO:0000256" key="1">
    <source>
        <dbReference type="SAM" id="MobiDB-lite"/>
    </source>
</evidence>
<sequence>MPKRKRTVSQDMGYGLGETSNQEKRRSMGLCPDQDMELELGEIREPENDVPMSLYTDHETQPFVELSQRDCKAEPEPFIPITQADCKADPEDPMEYQTTYGGTSLSYQYNNTGQRHIDYARYFPPRLHADVDLAMDNNYANDSLFLPSDSNMPHGVPGEAIDPADAAPSIPIKRTTITMPSGKTIQLTPWGRINAQTYYDDLTYNPKSTTYRFTTAAQLLDPKAFKKIGWSPEHYAGLTNTIPVPRSAYVPKPKPSASDPPRRTVYATNHNLAQMVGYMRRPITVMHQQGTGAVHPDFPTTWAAVALLTEAQLDGLAEFYHQTGRWNEWWLQYPCPLVWDKEGDGVWVKRRKMMEFIGIRRPERPPVEVVTWLNDLEEEAQRLHEEWVREEERREERRMKMRYWRGGRM</sequence>
<gene>
    <name evidence="2" type="ORF">NKR19_g5592</name>
</gene>
<dbReference type="EMBL" id="JANBVN010000078">
    <property type="protein sequence ID" value="KAJ9149641.1"/>
    <property type="molecule type" value="Genomic_DNA"/>
</dbReference>
<keyword evidence="3" id="KW-1185">Reference proteome</keyword>
<comment type="caution">
    <text evidence="2">The sequence shown here is derived from an EMBL/GenBank/DDBJ whole genome shotgun (WGS) entry which is preliminary data.</text>
</comment>
<feature type="region of interest" description="Disordered" evidence="1">
    <location>
        <begin position="1"/>
        <end position="28"/>
    </location>
</feature>
<proteinExistence type="predicted"/>